<dbReference type="InterPro" id="IPR051807">
    <property type="entry name" value="Sec-metab_biosynth-assoc"/>
</dbReference>
<keyword evidence="3" id="KW-1185">Reference proteome</keyword>
<sequence length="97" mass="11130">MSSSSPDNKFFVLQYNYVEDYLERRVPIRPQHLEHALNAKESGHLVMGGPFVNPSDAAIVIFKTPDRTVVENFAKNDPYVRENVVSSFSIREWMVTV</sequence>
<dbReference type="EMBL" id="NBNE01001014">
    <property type="protein sequence ID" value="OWZ15993.1"/>
    <property type="molecule type" value="Genomic_DNA"/>
</dbReference>
<dbReference type="Gene3D" id="3.30.70.1060">
    <property type="entry name" value="Dimeric alpha+beta barrel"/>
    <property type="match status" value="1"/>
</dbReference>
<evidence type="ECO:0000313" key="3">
    <source>
        <dbReference type="Proteomes" id="UP000198211"/>
    </source>
</evidence>
<dbReference type="AlphaFoldDB" id="A0A225WE32"/>
<gene>
    <name evidence="2" type="ORF">PHMEG_00010275</name>
</gene>
<feature type="domain" description="YCII-related" evidence="1">
    <location>
        <begin position="10"/>
        <end position="93"/>
    </location>
</feature>
<dbReference type="InterPro" id="IPR005545">
    <property type="entry name" value="YCII"/>
</dbReference>
<dbReference type="OrthoDB" id="5519740at2759"/>
<organism evidence="2 3">
    <name type="scientific">Phytophthora megakarya</name>
    <dbReference type="NCBI Taxonomy" id="4795"/>
    <lineage>
        <taxon>Eukaryota</taxon>
        <taxon>Sar</taxon>
        <taxon>Stramenopiles</taxon>
        <taxon>Oomycota</taxon>
        <taxon>Peronosporomycetes</taxon>
        <taxon>Peronosporales</taxon>
        <taxon>Peronosporaceae</taxon>
        <taxon>Phytophthora</taxon>
    </lineage>
</organism>
<comment type="caution">
    <text evidence="2">The sequence shown here is derived from an EMBL/GenBank/DDBJ whole genome shotgun (WGS) entry which is preliminary data.</text>
</comment>
<dbReference type="SUPFAM" id="SSF54909">
    <property type="entry name" value="Dimeric alpha+beta barrel"/>
    <property type="match status" value="1"/>
</dbReference>
<dbReference type="InterPro" id="IPR011008">
    <property type="entry name" value="Dimeric_a/b-barrel"/>
</dbReference>
<evidence type="ECO:0000259" key="1">
    <source>
        <dbReference type="Pfam" id="PF03795"/>
    </source>
</evidence>
<accession>A0A225WE32</accession>
<dbReference type="PANTHER" id="PTHR33606">
    <property type="entry name" value="PROTEIN YCII"/>
    <property type="match status" value="1"/>
</dbReference>
<dbReference type="PANTHER" id="PTHR33606:SF3">
    <property type="entry name" value="PROTEIN YCII"/>
    <property type="match status" value="1"/>
</dbReference>
<evidence type="ECO:0000313" key="2">
    <source>
        <dbReference type="EMBL" id="OWZ15993.1"/>
    </source>
</evidence>
<reference evidence="3" key="1">
    <citation type="submission" date="2017-03" db="EMBL/GenBank/DDBJ databases">
        <title>Phytopthora megakarya and P. palmivora, two closely related causual agents of cacao black pod achieved similar genome size and gene model numbers by different mechanisms.</title>
        <authorList>
            <person name="Ali S."/>
            <person name="Shao J."/>
            <person name="Larry D.J."/>
            <person name="Kronmiller B."/>
            <person name="Shen D."/>
            <person name="Strem M.D."/>
            <person name="Melnick R.L."/>
            <person name="Guiltinan M.J."/>
            <person name="Tyler B.M."/>
            <person name="Meinhardt L.W."/>
            <person name="Bailey B.A."/>
        </authorList>
    </citation>
    <scope>NUCLEOTIDE SEQUENCE [LARGE SCALE GENOMIC DNA]</scope>
    <source>
        <strain evidence="3">zdho120</strain>
    </source>
</reference>
<protein>
    <recommendedName>
        <fullName evidence="1">YCII-related domain-containing protein</fullName>
    </recommendedName>
</protein>
<dbReference type="Pfam" id="PF03795">
    <property type="entry name" value="YCII"/>
    <property type="match status" value="1"/>
</dbReference>
<dbReference type="Proteomes" id="UP000198211">
    <property type="component" value="Unassembled WGS sequence"/>
</dbReference>
<name>A0A225WE32_9STRA</name>
<proteinExistence type="predicted"/>